<evidence type="ECO:0000256" key="11">
    <source>
        <dbReference type="PIRSR" id="PIRSR630616-3"/>
    </source>
</evidence>
<dbReference type="Gene3D" id="1.10.510.10">
    <property type="entry name" value="Transferase(Phosphotransferase) domain 1"/>
    <property type="match status" value="1"/>
</dbReference>
<name>A0A9P6KQZ9_9PLEO</name>
<keyword evidence="4" id="KW-0732">Signal</keyword>
<feature type="compositionally biased region" description="Basic and acidic residues" evidence="13">
    <location>
        <begin position="1208"/>
        <end position="1225"/>
    </location>
</feature>
<evidence type="ECO:0000256" key="7">
    <source>
        <dbReference type="ARBA" id="ARBA00022840"/>
    </source>
</evidence>
<dbReference type="PANTHER" id="PTHR24350">
    <property type="entry name" value="SERINE/THREONINE-PROTEIN KINASE IAL-RELATED"/>
    <property type="match status" value="1"/>
</dbReference>
<feature type="region of interest" description="Disordered" evidence="13">
    <location>
        <begin position="546"/>
        <end position="569"/>
    </location>
</feature>
<feature type="region of interest" description="Disordered" evidence="13">
    <location>
        <begin position="1062"/>
        <end position="1087"/>
    </location>
</feature>
<feature type="cross-link" description="Glycyl lysine isopeptide (Lys-Gly) (interchain with G-Cter in SUMO2)" evidence="11">
    <location>
        <position position="382"/>
    </location>
</feature>
<evidence type="ECO:0000256" key="3">
    <source>
        <dbReference type="ARBA" id="ARBA00022679"/>
    </source>
</evidence>
<keyword evidence="6" id="KW-0418">Kinase</keyword>
<dbReference type="EMBL" id="WJXW01000005">
    <property type="protein sequence ID" value="KAF9735682.1"/>
    <property type="molecule type" value="Genomic_DNA"/>
</dbReference>
<evidence type="ECO:0000256" key="10">
    <source>
        <dbReference type="PIRSR" id="PIRSR630616-2"/>
    </source>
</evidence>
<keyword evidence="3" id="KW-0808">Transferase</keyword>
<evidence type="ECO:0000313" key="17">
    <source>
        <dbReference type="EMBL" id="KAF9735682.1"/>
    </source>
</evidence>
<dbReference type="PROSITE" id="PS00107">
    <property type="entry name" value="PROTEIN_KINASE_ATP"/>
    <property type="match status" value="1"/>
</dbReference>
<feature type="compositionally biased region" description="Basic and acidic residues" evidence="13">
    <location>
        <begin position="1487"/>
        <end position="1499"/>
    </location>
</feature>
<evidence type="ECO:0000259" key="16">
    <source>
        <dbReference type="PROSITE" id="PS51914"/>
    </source>
</evidence>
<dbReference type="PROSITE" id="PS50006">
    <property type="entry name" value="FHA_DOMAIN"/>
    <property type="match status" value="1"/>
</dbReference>
<feature type="binding site" evidence="10">
    <location>
        <position position="400"/>
    </location>
    <ligand>
        <name>ATP</name>
        <dbReference type="ChEBI" id="CHEBI:30616"/>
    </ligand>
</feature>
<comment type="caution">
    <text evidence="17">The sequence shown here is derived from an EMBL/GenBank/DDBJ whole genome shotgun (WGS) entry which is preliminary data.</text>
</comment>
<dbReference type="PROSITE" id="PS00108">
    <property type="entry name" value="PROTEIN_KINASE_ST"/>
    <property type="match status" value="1"/>
</dbReference>
<evidence type="ECO:0000259" key="14">
    <source>
        <dbReference type="PROSITE" id="PS50006"/>
    </source>
</evidence>
<dbReference type="InterPro" id="IPR030616">
    <property type="entry name" value="Aur-like"/>
</dbReference>
<keyword evidence="5 10" id="KW-0547">Nucleotide-binding</keyword>
<feature type="compositionally biased region" description="Basic and acidic residues" evidence="13">
    <location>
        <begin position="1517"/>
        <end position="1529"/>
    </location>
</feature>
<evidence type="ECO:0000313" key="18">
    <source>
        <dbReference type="Proteomes" id="UP000756921"/>
    </source>
</evidence>
<evidence type="ECO:0000256" key="5">
    <source>
        <dbReference type="ARBA" id="ARBA00022741"/>
    </source>
</evidence>
<dbReference type="SUPFAM" id="SSF50911">
    <property type="entry name" value="Mannose 6-phosphate receptor domain"/>
    <property type="match status" value="1"/>
</dbReference>
<feature type="compositionally biased region" description="Polar residues" evidence="13">
    <location>
        <begin position="695"/>
        <end position="711"/>
    </location>
</feature>
<dbReference type="InterPro" id="IPR012913">
    <property type="entry name" value="OS9-like_dom"/>
</dbReference>
<dbReference type="Pfam" id="PF00069">
    <property type="entry name" value="Pkinase"/>
    <property type="match status" value="1"/>
</dbReference>
<dbReference type="SUPFAM" id="SSF56112">
    <property type="entry name" value="Protein kinase-like (PK-like)"/>
    <property type="match status" value="1"/>
</dbReference>
<sequence length="1529" mass="170455">MTSQYEDTQPTQQVLDPRRVGEDNSGVGDYDSSDIILLLIAGSPAATKVVEQTALARDYHVLFHDMESYVSNIEEQETIIIGDDGTPRGKMSVQPPADLALRFSSISHLKQKFSGFVFGRNAHMVDIVFGQDSGKRISNQHFRIYLNAEGLVMIEDLSTNGTRVDNTFLKSKDHRAEKTRVLTSNSEIIIASSANDNEMIRFHVRIPPRSSQAQIWNYEENKRNFMSECFQGKERDKVLRRQQQPYQNLMRWNGGHNYTIMGELGRGAFATVYKIAEKMDGTVLAAKELEKRRFMKDGRLDKNVENELSIMRNLKHPNVVRFIDYHDQGDYLYIIMEYAPYGDLRKHMEAGMRPGGEGPMKEDVLSALAHLHAQNVTHRDIKPDNILISDVEPMQVKLSDFGLSKMVQHEETFLKTFCGTLLYCAPEVFPFYEKSKKRRRGNEKVYSSACDIYSLGGVLWNALCGAPPFEGKQDSTGRAMFDHIMDSVLDVRPLQARNVSATCIDLLTQMLRRDPSQRPSEIQCLQHPWLREGANIPEDPALESIAEEDEDEDEAEHQLSQLSINGKVHESDEVDEADVLFDEEFEHLIDARQSKRIRHDALFPRYQLRDHDDESSAAPSFQSDMEGVLEEESFQPMPKAPNPHRLFGEIGQSALESSSAFNVQAMQALSDGGSAESSVQEASHYREKGRRRKASTGNTPTLDRDVSSSSLFGAESGVRELNMASPQSFGSGKETPNEPATPKTPEVPQHNSLGHSLKNPSQSSEPTPRARPPPSRMISLPKTPSFFYDPADPSTHNVEYAQKVSGFDFGAQQQDATDVASLADTMQQSGHGDSDASAALPVQASPQLPTEPDFKAPPRRVGKLVATADSFDPLLTLNIDQRLTSWGRLKTSTIVYEDATDIRIPKTAFHIFWWSPSDVNLVQELSQNGQDWTNVEDLQVGIYTQARSGLWVNGKHLRQKDDKGRGLYGNLHSGDIVQVFSDRNQCLKFKCEFYYGKSTQPRPNFWALPAFLRIALASPHSFSVFEDLLAFPQYEVVFPDEYITDGEATSLLSQSVSRSTSSVTPISQATQDLSKPDKPAADVPQRDDELDLSYEPVVLDGRRYLCSIPVFHEHVPQNSTVSPEEAKAEEEKELVRASSRGGELLDGMKGDCIYYLSGWWSYSFCYKDHVKQFHQLPPGRGGAPIYPPVEDHAVNSFVLGSFSDKVTEEKRSEGRKTLGSEQEARDLDEEGNAKQETGLDLPRLETKGSSRYMVQRLAGGTKCDLTGRERKIEVQFHCNPQPMDKIAMIKEVSTCSYLMIIYTPRLCNDVAFQPRQENLAHPITCHPVLASSEIDELDLARLEGKAAQSDLLAALAANPLGGADPASKPKRGPVIGGIEVGAQKLVGSEGRVIEKGIIAGGGKEIFLGTLVTSDGKMMSKEALKKVGMEVRDVEKLQRNSKKIAGKKEWRLDLIETPAGHKEYRLIEFIEPEEGEGKGKKGANAKGKGMEKGTEERGEPKGMSSSEKDAEGEEDAEAHEGSQEVYKDEL</sequence>
<evidence type="ECO:0000259" key="15">
    <source>
        <dbReference type="PROSITE" id="PS50011"/>
    </source>
</evidence>
<dbReference type="SUPFAM" id="SSF49879">
    <property type="entry name" value="SMAD/FHA domain"/>
    <property type="match status" value="1"/>
</dbReference>
<feature type="compositionally biased region" description="Basic and acidic residues" evidence="13">
    <location>
        <begin position="1074"/>
        <end position="1087"/>
    </location>
</feature>
<dbReference type="InterPro" id="IPR044865">
    <property type="entry name" value="MRH_dom"/>
</dbReference>
<feature type="compositionally biased region" description="Polar residues" evidence="13">
    <location>
        <begin position="749"/>
        <end position="766"/>
    </location>
</feature>
<dbReference type="PROSITE" id="PS50011">
    <property type="entry name" value="PROTEIN_KINASE_DOM"/>
    <property type="match status" value="1"/>
</dbReference>
<evidence type="ECO:0000256" key="4">
    <source>
        <dbReference type="ARBA" id="ARBA00022729"/>
    </source>
</evidence>
<organism evidence="17 18">
    <name type="scientific">Paraphaeosphaeria minitans</name>
    <dbReference type="NCBI Taxonomy" id="565426"/>
    <lineage>
        <taxon>Eukaryota</taxon>
        <taxon>Fungi</taxon>
        <taxon>Dikarya</taxon>
        <taxon>Ascomycota</taxon>
        <taxon>Pezizomycotina</taxon>
        <taxon>Dothideomycetes</taxon>
        <taxon>Pleosporomycetidae</taxon>
        <taxon>Pleosporales</taxon>
        <taxon>Massarineae</taxon>
        <taxon>Didymosphaeriaceae</taxon>
        <taxon>Paraphaeosphaeria</taxon>
    </lineage>
</organism>
<dbReference type="Proteomes" id="UP000756921">
    <property type="component" value="Unassembled WGS sequence"/>
</dbReference>
<dbReference type="PROSITE" id="PS51914">
    <property type="entry name" value="MRH"/>
    <property type="match status" value="1"/>
</dbReference>
<evidence type="ECO:0000256" key="6">
    <source>
        <dbReference type="ARBA" id="ARBA00022777"/>
    </source>
</evidence>
<dbReference type="GO" id="GO:0005737">
    <property type="term" value="C:cytoplasm"/>
    <property type="evidence" value="ECO:0007669"/>
    <property type="project" value="UniProtKB-ARBA"/>
</dbReference>
<keyword evidence="18" id="KW-1185">Reference proteome</keyword>
<feature type="compositionally biased region" description="Polar residues" evidence="13">
    <location>
        <begin position="1"/>
        <end position="14"/>
    </location>
</feature>
<keyword evidence="2" id="KW-0723">Serine/threonine-protein kinase</keyword>
<dbReference type="InterPro" id="IPR000719">
    <property type="entry name" value="Prot_kinase_dom"/>
</dbReference>
<feature type="region of interest" description="Disordered" evidence="13">
    <location>
        <begin position="1470"/>
        <end position="1529"/>
    </location>
</feature>
<keyword evidence="8" id="KW-1015">Disulfide bond</keyword>
<feature type="region of interest" description="Disordered" evidence="13">
    <location>
        <begin position="670"/>
        <end position="793"/>
    </location>
</feature>
<feature type="active site" description="Proton acceptor" evidence="9">
    <location>
        <position position="380"/>
    </location>
</feature>
<dbReference type="InterPro" id="IPR000253">
    <property type="entry name" value="FHA_dom"/>
</dbReference>
<protein>
    <recommendedName>
        <fullName evidence="19">Protein OS-9 homolog</fullName>
    </recommendedName>
</protein>
<dbReference type="GO" id="GO:0004674">
    <property type="term" value="F:protein serine/threonine kinase activity"/>
    <property type="evidence" value="ECO:0007669"/>
    <property type="project" value="UniProtKB-KW"/>
</dbReference>
<evidence type="ECO:0000256" key="8">
    <source>
        <dbReference type="ARBA" id="ARBA00023157"/>
    </source>
</evidence>
<proteinExistence type="inferred from homology"/>
<evidence type="ECO:0000256" key="9">
    <source>
        <dbReference type="PIRSR" id="PIRSR630616-1"/>
    </source>
</evidence>
<feature type="region of interest" description="Disordered" evidence="13">
    <location>
        <begin position="1"/>
        <end position="26"/>
    </location>
</feature>
<dbReference type="InterPro" id="IPR008984">
    <property type="entry name" value="SMAD_FHA_dom_sf"/>
</dbReference>
<evidence type="ECO:0000256" key="2">
    <source>
        <dbReference type="ARBA" id="ARBA00022527"/>
    </source>
</evidence>
<evidence type="ECO:0008006" key="19">
    <source>
        <dbReference type="Google" id="ProtNLM"/>
    </source>
</evidence>
<dbReference type="GO" id="GO:0012505">
    <property type="term" value="C:endomembrane system"/>
    <property type="evidence" value="ECO:0007669"/>
    <property type="project" value="UniProtKB-ARBA"/>
</dbReference>
<dbReference type="FunFam" id="3.30.200.20:FF:000470">
    <property type="entry name" value="Serine/threonine-protein kinase RAD53"/>
    <property type="match status" value="1"/>
</dbReference>
<dbReference type="InterPro" id="IPR008271">
    <property type="entry name" value="Ser/Thr_kinase_AS"/>
</dbReference>
<accession>A0A9P6KQZ9</accession>
<dbReference type="SMART" id="SM00240">
    <property type="entry name" value="FHA"/>
    <property type="match status" value="1"/>
</dbReference>
<feature type="region of interest" description="Disordered" evidence="13">
    <location>
        <begin position="1208"/>
        <end position="1240"/>
    </location>
</feature>
<feature type="domain" description="Protein kinase" evidence="15">
    <location>
        <begin position="258"/>
        <end position="530"/>
    </location>
</feature>
<dbReference type="Gene3D" id="2.70.130.10">
    <property type="entry name" value="Mannose-6-phosphate receptor binding domain"/>
    <property type="match status" value="1"/>
</dbReference>
<dbReference type="SMART" id="SM00220">
    <property type="entry name" value="S_TKc"/>
    <property type="match status" value="1"/>
</dbReference>
<dbReference type="OrthoDB" id="504170at2759"/>
<gene>
    <name evidence="17" type="ORF">PMIN01_05597</name>
</gene>
<dbReference type="GO" id="GO:0005524">
    <property type="term" value="F:ATP binding"/>
    <property type="evidence" value="ECO:0007669"/>
    <property type="project" value="UniProtKB-UniRule"/>
</dbReference>
<comment type="similarity">
    <text evidence="1">Belongs to the protein kinase superfamily. CAMK Ser/Thr protein kinase family. CHEK2 subfamily.</text>
</comment>
<dbReference type="InterPro" id="IPR011009">
    <property type="entry name" value="Kinase-like_dom_sf"/>
</dbReference>
<dbReference type="InterPro" id="IPR009011">
    <property type="entry name" value="Man6P_isomerase_rcpt-bd_dom_sf"/>
</dbReference>
<dbReference type="Pfam" id="PF00498">
    <property type="entry name" value="FHA"/>
    <property type="match status" value="1"/>
</dbReference>
<dbReference type="Gene3D" id="2.60.200.20">
    <property type="match status" value="1"/>
</dbReference>
<evidence type="ECO:0000256" key="1">
    <source>
        <dbReference type="ARBA" id="ARBA00005575"/>
    </source>
</evidence>
<dbReference type="FunFam" id="1.10.510.10:FF:000571">
    <property type="entry name" value="Maternal embryonic leucine zipper kinase"/>
    <property type="match status" value="1"/>
</dbReference>
<reference evidence="17" key="1">
    <citation type="journal article" date="2020" name="Mol. Plant Microbe Interact.">
        <title>Genome Sequence of the Biocontrol Agent Coniothyrium minitans strain Conio (IMI 134523).</title>
        <authorList>
            <person name="Patel D."/>
            <person name="Shittu T.A."/>
            <person name="Baroncelli R."/>
            <person name="Muthumeenakshi S."/>
            <person name="Osborne T.H."/>
            <person name="Janganan T.K."/>
            <person name="Sreenivasaprasad S."/>
        </authorList>
    </citation>
    <scope>NUCLEOTIDE SEQUENCE</scope>
    <source>
        <strain evidence="17">Conio</strain>
    </source>
</reference>
<dbReference type="InterPro" id="IPR017441">
    <property type="entry name" value="Protein_kinase_ATP_BS"/>
</dbReference>
<evidence type="ECO:0000256" key="13">
    <source>
        <dbReference type="SAM" id="MobiDB-lite"/>
    </source>
</evidence>
<keyword evidence="7 10" id="KW-0067">ATP-binding</keyword>
<feature type="binding site" evidence="10 12">
    <location>
        <position position="287"/>
    </location>
    <ligand>
        <name>ATP</name>
        <dbReference type="ChEBI" id="CHEBI:30616"/>
    </ligand>
</feature>
<feature type="compositionally biased region" description="Acidic residues" evidence="13">
    <location>
        <begin position="546"/>
        <end position="555"/>
    </location>
</feature>
<dbReference type="Pfam" id="PF07915">
    <property type="entry name" value="PRKCSH"/>
    <property type="match status" value="1"/>
</dbReference>
<feature type="domain" description="FHA" evidence="14">
    <location>
        <begin position="116"/>
        <end position="169"/>
    </location>
</feature>
<feature type="binding site" evidence="10">
    <location>
        <begin position="337"/>
        <end position="339"/>
    </location>
    <ligand>
        <name>ATP</name>
        <dbReference type="ChEBI" id="CHEBI:30616"/>
    </ligand>
</feature>
<feature type="domain" description="MRH" evidence="16">
    <location>
        <begin position="1150"/>
        <end position="1309"/>
    </location>
</feature>
<evidence type="ECO:0000256" key="12">
    <source>
        <dbReference type="PROSITE-ProRule" id="PRU10141"/>
    </source>
</evidence>